<accession>A0A919KWF3</accession>
<organism evidence="2 3">
    <name type="scientific">Promicromonospora soli</name>
    <dbReference type="NCBI Taxonomy" id="2035533"/>
    <lineage>
        <taxon>Bacteria</taxon>
        <taxon>Bacillati</taxon>
        <taxon>Actinomycetota</taxon>
        <taxon>Actinomycetes</taxon>
        <taxon>Micrococcales</taxon>
        <taxon>Promicromonosporaceae</taxon>
        <taxon>Promicromonospora</taxon>
    </lineage>
</organism>
<evidence type="ECO:0000256" key="1">
    <source>
        <dbReference type="SAM" id="MobiDB-lite"/>
    </source>
</evidence>
<evidence type="ECO:0000313" key="3">
    <source>
        <dbReference type="Proteomes" id="UP000627369"/>
    </source>
</evidence>
<gene>
    <name evidence="2" type="ORF">GCM10017772_33060</name>
</gene>
<evidence type="ECO:0000313" key="2">
    <source>
        <dbReference type="EMBL" id="GHH75910.1"/>
    </source>
</evidence>
<proteinExistence type="predicted"/>
<protein>
    <submittedName>
        <fullName evidence="2">Uncharacterized protein</fullName>
    </submittedName>
</protein>
<reference evidence="2" key="2">
    <citation type="submission" date="2020-09" db="EMBL/GenBank/DDBJ databases">
        <authorList>
            <person name="Sun Q."/>
            <person name="Zhou Y."/>
        </authorList>
    </citation>
    <scope>NUCLEOTIDE SEQUENCE</scope>
    <source>
        <strain evidence="2">CGMCC 4.7398</strain>
    </source>
</reference>
<dbReference type="AlphaFoldDB" id="A0A919KWF3"/>
<comment type="caution">
    <text evidence="2">The sequence shown here is derived from an EMBL/GenBank/DDBJ whole genome shotgun (WGS) entry which is preliminary data.</text>
</comment>
<dbReference type="EMBL" id="BNAS01000005">
    <property type="protein sequence ID" value="GHH75910.1"/>
    <property type="molecule type" value="Genomic_DNA"/>
</dbReference>
<sequence>MAGGTAPELSVGGAVVWLDITLFSWVCDTGTTLGEHTDTPPIPRRPARASH</sequence>
<reference evidence="2" key="1">
    <citation type="journal article" date="2014" name="Int. J. Syst. Evol. Microbiol.">
        <title>Complete genome sequence of Corynebacterium casei LMG S-19264T (=DSM 44701T), isolated from a smear-ripened cheese.</title>
        <authorList>
            <consortium name="US DOE Joint Genome Institute (JGI-PGF)"/>
            <person name="Walter F."/>
            <person name="Albersmeier A."/>
            <person name="Kalinowski J."/>
            <person name="Ruckert C."/>
        </authorList>
    </citation>
    <scope>NUCLEOTIDE SEQUENCE</scope>
    <source>
        <strain evidence="2">CGMCC 4.7398</strain>
    </source>
</reference>
<dbReference type="Proteomes" id="UP000627369">
    <property type="component" value="Unassembled WGS sequence"/>
</dbReference>
<feature type="region of interest" description="Disordered" evidence="1">
    <location>
        <begin position="31"/>
        <end position="51"/>
    </location>
</feature>
<name>A0A919KWF3_9MICO</name>
<keyword evidence="3" id="KW-1185">Reference proteome</keyword>